<proteinExistence type="predicted"/>
<dbReference type="OrthoDB" id="64477at2759"/>
<comment type="caution">
    <text evidence="3">The sequence shown here is derived from an EMBL/GenBank/DDBJ whole genome shotgun (WGS) entry which is preliminary data.</text>
</comment>
<protein>
    <submittedName>
        <fullName evidence="3">Acetyltransferase (GNAT) family domain-containing protein</fullName>
    </submittedName>
</protein>
<dbReference type="PROSITE" id="PS51186">
    <property type="entry name" value="GNAT"/>
    <property type="match status" value="1"/>
</dbReference>
<feature type="region of interest" description="Disordered" evidence="1">
    <location>
        <begin position="80"/>
        <end position="105"/>
    </location>
</feature>
<dbReference type="Pfam" id="PF13302">
    <property type="entry name" value="Acetyltransf_3"/>
    <property type="match status" value="1"/>
</dbReference>
<dbReference type="InterPro" id="IPR016181">
    <property type="entry name" value="Acyl_CoA_acyltransferase"/>
</dbReference>
<feature type="domain" description="N-acetyltransferase" evidence="2">
    <location>
        <begin position="88"/>
        <end position="261"/>
    </location>
</feature>
<gene>
    <name evidence="3" type="ORF">CTheo_6433</name>
</gene>
<dbReference type="EMBL" id="SSOP01000195">
    <property type="protein sequence ID" value="KAB5590128.1"/>
    <property type="molecule type" value="Genomic_DNA"/>
</dbReference>
<dbReference type="SUPFAM" id="SSF55729">
    <property type="entry name" value="Acyl-CoA N-acyltransferases (Nat)"/>
    <property type="match status" value="1"/>
</dbReference>
<organism evidence="3 4">
    <name type="scientific">Ceratobasidium theobromae</name>
    <dbReference type="NCBI Taxonomy" id="1582974"/>
    <lineage>
        <taxon>Eukaryota</taxon>
        <taxon>Fungi</taxon>
        <taxon>Dikarya</taxon>
        <taxon>Basidiomycota</taxon>
        <taxon>Agaricomycotina</taxon>
        <taxon>Agaricomycetes</taxon>
        <taxon>Cantharellales</taxon>
        <taxon>Ceratobasidiaceae</taxon>
        <taxon>Ceratobasidium</taxon>
    </lineage>
</organism>
<evidence type="ECO:0000256" key="1">
    <source>
        <dbReference type="SAM" id="MobiDB-lite"/>
    </source>
</evidence>
<dbReference type="GO" id="GO:0016747">
    <property type="term" value="F:acyltransferase activity, transferring groups other than amino-acyl groups"/>
    <property type="evidence" value="ECO:0007669"/>
    <property type="project" value="InterPro"/>
</dbReference>
<dbReference type="AlphaFoldDB" id="A0A5N5QF87"/>
<feature type="compositionally biased region" description="Pro residues" evidence="1">
    <location>
        <begin position="432"/>
        <end position="450"/>
    </location>
</feature>
<feature type="region of interest" description="Disordered" evidence="1">
    <location>
        <begin position="428"/>
        <end position="532"/>
    </location>
</feature>
<dbReference type="Gene3D" id="3.40.630.30">
    <property type="match status" value="1"/>
</dbReference>
<dbReference type="CDD" id="cd04301">
    <property type="entry name" value="NAT_SF"/>
    <property type="match status" value="1"/>
</dbReference>
<dbReference type="Proteomes" id="UP000383932">
    <property type="component" value="Unassembled WGS sequence"/>
</dbReference>
<feature type="compositionally biased region" description="Acidic residues" evidence="1">
    <location>
        <begin position="473"/>
        <end position="484"/>
    </location>
</feature>
<evidence type="ECO:0000313" key="3">
    <source>
        <dbReference type="EMBL" id="KAB5590128.1"/>
    </source>
</evidence>
<feature type="compositionally biased region" description="Low complexity" evidence="1">
    <location>
        <begin position="499"/>
        <end position="515"/>
    </location>
</feature>
<evidence type="ECO:0000259" key="2">
    <source>
        <dbReference type="PROSITE" id="PS51186"/>
    </source>
</evidence>
<sequence>MFGQPPLSESQISRLPLEFMPLGSHQQDVFTDVLLSIWIALAESGSLATLPPVPDIVGFADSCAVFYLVFHTRPKELQLPPSAHLTNSPYSNQASSSQSTGPDFRIRPAIPPCDDTYHESAYDTDAGFDTGLYSDTSLGEVIGCVYLAYSPLGNNTADIGIALRPEARGRGFGRAAITRTLRHAFETLQIHRVVANVFGPGGPDRKESARESGTVRWVFEKMGFVPEGVQRAAGFSASSGEWRDVYPLAMLDTDWVRLTMRSAPRSGITSPWDTLIERHHHEREQLSEWMEDESWGRLRRTGSTETIKCVDDQASNDDKGKGPETSPPHSPSNPFEFDTNDTSDPFNGDIFDTDYEFSDSSSYVRLDSPTGLAPASASAPAPAPLLASQYREMESDSDVSVPSDWEWRSATPSTDCEFEYSIISSRASSLPLPLPPPRAPPNYPPPPTPPAATERIDQSSPSSESEHESLDFCLDDSEGVDTDGFESVGYPGGGHGHARAQSSTSSRAIRTARTSRTSHRSRVSGLRPPPRR</sequence>
<feature type="region of interest" description="Disordered" evidence="1">
    <location>
        <begin position="304"/>
        <end position="352"/>
    </location>
</feature>
<feature type="compositionally biased region" description="Low complexity" evidence="1">
    <location>
        <begin position="87"/>
        <end position="99"/>
    </location>
</feature>
<feature type="compositionally biased region" description="Basic and acidic residues" evidence="1">
    <location>
        <begin position="308"/>
        <end position="322"/>
    </location>
</feature>
<dbReference type="InterPro" id="IPR000182">
    <property type="entry name" value="GNAT_dom"/>
</dbReference>
<accession>A0A5N5QF87</accession>
<keyword evidence="3" id="KW-0808">Transferase</keyword>
<name>A0A5N5QF87_9AGAM</name>
<evidence type="ECO:0000313" key="4">
    <source>
        <dbReference type="Proteomes" id="UP000383932"/>
    </source>
</evidence>
<keyword evidence="4" id="KW-1185">Reference proteome</keyword>
<reference evidence="3 4" key="1">
    <citation type="journal article" date="2019" name="Fungal Biol. Biotechnol.">
        <title>Draft genome sequence of fastidious pathogen Ceratobasidium theobromae, which causes vascular-streak dieback in Theobroma cacao.</title>
        <authorList>
            <person name="Ali S.S."/>
            <person name="Asman A."/>
            <person name="Shao J."/>
            <person name="Firmansyah A.P."/>
            <person name="Susilo A.W."/>
            <person name="Rosmana A."/>
            <person name="McMahon P."/>
            <person name="Junaid M."/>
            <person name="Guest D."/>
            <person name="Kheng T.Y."/>
            <person name="Meinhardt L.W."/>
            <person name="Bailey B.A."/>
        </authorList>
    </citation>
    <scope>NUCLEOTIDE SEQUENCE [LARGE SCALE GENOMIC DNA]</scope>
    <source>
        <strain evidence="3 4">CT2</strain>
    </source>
</reference>